<protein>
    <submittedName>
        <fullName evidence="1">Unnamed protein product</fullName>
    </submittedName>
</protein>
<keyword evidence="2" id="KW-1185">Reference proteome</keyword>
<proteinExistence type="predicted"/>
<comment type="caution">
    <text evidence="1">The sequence shown here is derived from an EMBL/GenBank/DDBJ whole genome shotgun (WGS) entry which is preliminary data.</text>
</comment>
<evidence type="ECO:0000313" key="2">
    <source>
        <dbReference type="Proteomes" id="UP001165064"/>
    </source>
</evidence>
<dbReference type="Proteomes" id="UP001165064">
    <property type="component" value="Unassembled WGS sequence"/>
</dbReference>
<evidence type="ECO:0000313" key="1">
    <source>
        <dbReference type="EMBL" id="GME83440.1"/>
    </source>
</evidence>
<reference evidence="1" key="1">
    <citation type="submission" date="2023-04" db="EMBL/GenBank/DDBJ databases">
        <title>Ambrosiozyma monospora NBRC 10751.</title>
        <authorList>
            <person name="Ichikawa N."/>
            <person name="Sato H."/>
            <person name="Tonouchi N."/>
        </authorList>
    </citation>
    <scope>NUCLEOTIDE SEQUENCE</scope>
    <source>
        <strain evidence="1">NBRC 10751</strain>
    </source>
</reference>
<organism evidence="1 2">
    <name type="scientific">Ambrosiozyma monospora</name>
    <name type="common">Yeast</name>
    <name type="synonym">Endomycopsis monosporus</name>
    <dbReference type="NCBI Taxonomy" id="43982"/>
    <lineage>
        <taxon>Eukaryota</taxon>
        <taxon>Fungi</taxon>
        <taxon>Dikarya</taxon>
        <taxon>Ascomycota</taxon>
        <taxon>Saccharomycotina</taxon>
        <taxon>Pichiomycetes</taxon>
        <taxon>Pichiales</taxon>
        <taxon>Pichiaceae</taxon>
        <taxon>Ambrosiozyma</taxon>
    </lineage>
</organism>
<name>A0ACB5T8Q1_AMBMO</name>
<gene>
    <name evidence="1" type="ORF">Amon02_000617200</name>
</gene>
<accession>A0ACB5T8Q1</accession>
<sequence>MHKDLIERLNFEQVLEPTELIHELQQEIDEQVREYRQLNDEDYDRLFRIDFNGFSKTADIHDRDAKLYKNTQTTTFVEKFGL</sequence>
<dbReference type="EMBL" id="BSXS01004756">
    <property type="protein sequence ID" value="GME83440.1"/>
    <property type="molecule type" value="Genomic_DNA"/>
</dbReference>